<comment type="caution">
    <text evidence="2">The sequence shown here is derived from an EMBL/GenBank/DDBJ whole genome shotgun (WGS) entry which is preliminary data.</text>
</comment>
<accession>A0ABW4E961</accession>
<dbReference type="EMBL" id="JBHUDD010000001">
    <property type="protein sequence ID" value="MFD1507860.1"/>
    <property type="molecule type" value="Genomic_DNA"/>
</dbReference>
<feature type="domain" description="CREG-like beta-barrel" evidence="1">
    <location>
        <begin position="11"/>
        <end position="156"/>
    </location>
</feature>
<dbReference type="InterPro" id="IPR012349">
    <property type="entry name" value="Split_barrel_FMN-bd"/>
</dbReference>
<evidence type="ECO:0000313" key="3">
    <source>
        <dbReference type="Proteomes" id="UP001597186"/>
    </source>
</evidence>
<dbReference type="Proteomes" id="UP001597186">
    <property type="component" value="Unassembled WGS sequence"/>
</dbReference>
<keyword evidence="3" id="KW-1185">Reference proteome</keyword>
<dbReference type="InterPro" id="IPR055343">
    <property type="entry name" value="CREG_beta-barrel"/>
</dbReference>
<reference evidence="3" key="1">
    <citation type="journal article" date="2019" name="Int. J. Syst. Evol. Microbiol.">
        <title>The Global Catalogue of Microorganisms (GCM) 10K type strain sequencing project: providing services to taxonomists for standard genome sequencing and annotation.</title>
        <authorList>
            <consortium name="The Broad Institute Genomics Platform"/>
            <consortium name="The Broad Institute Genome Sequencing Center for Infectious Disease"/>
            <person name="Wu L."/>
            <person name="Ma J."/>
        </authorList>
    </citation>
    <scope>NUCLEOTIDE SEQUENCE [LARGE SCALE GENOMIC DNA]</scope>
    <source>
        <strain evidence="3">CGMCC 1.12477</strain>
    </source>
</reference>
<dbReference type="Pfam" id="PF13883">
    <property type="entry name" value="CREG_beta-barrel"/>
    <property type="match status" value="1"/>
</dbReference>
<protein>
    <submittedName>
        <fullName evidence="2">HugZ family protein</fullName>
    </submittedName>
</protein>
<proteinExistence type="predicted"/>
<sequence>MPKPDLFQPADDDARRIARDLIAQATHAALAVIRPGTTLPSVTRIAMATDPQGAPLSLISSLSHHTAALDASPDCALLLGEPGDKGDPLTHPRLTVHARAQLIPRDSADHAPLRDHYLTQRPKAKLYIDFADFRLVRFAVTDALLNGGFGKAYILSAADLIAPFPAPQTVPEHKA</sequence>
<dbReference type="SUPFAM" id="SSF50475">
    <property type="entry name" value="FMN-binding split barrel"/>
    <property type="match status" value="1"/>
</dbReference>
<evidence type="ECO:0000259" key="1">
    <source>
        <dbReference type="Pfam" id="PF13883"/>
    </source>
</evidence>
<gene>
    <name evidence="2" type="ORF">ACFTOW_00330</name>
</gene>
<organism evidence="2 3">
    <name type="scientific">Lacimonas salitolerans</name>
    <dbReference type="NCBI Taxonomy" id="1323750"/>
    <lineage>
        <taxon>Bacteria</taxon>
        <taxon>Pseudomonadati</taxon>
        <taxon>Pseudomonadota</taxon>
        <taxon>Alphaproteobacteria</taxon>
        <taxon>Rhodobacterales</taxon>
        <taxon>Paracoccaceae</taxon>
        <taxon>Lacimonas</taxon>
    </lineage>
</organism>
<dbReference type="Gene3D" id="2.30.110.10">
    <property type="entry name" value="Electron Transport, Fmn-binding Protein, Chain A"/>
    <property type="match status" value="1"/>
</dbReference>
<evidence type="ECO:0000313" key="2">
    <source>
        <dbReference type="EMBL" id="MFD1507860.1"/>
    </source>
</evidence>
<dbReference type="RefSeq" id="WP_379911902.1">
    <property type="nucleotide sequence ID" value="NZ_JBHUDD010000001.1"/>
</dbReference>
<name>A0ABW4E961_9RHOB</name>